<gene>
    <name evidence="1" type="ORF">Q644_10440</name>
</gene>
<comment type="caution">
    <text evidence="1">The sequence shown here is derived from an EMBL/GenBank/DDBJ whole genome shotgun (WGS) entry which is preliminary data.</text>
</comment>
<reference evidence="1 2" key="1">
    <citation type="journal article" date="2014" name="FEMS Microbiol. Lett.">
        <title>Genome sequencing analysis reveals virulence-related gene content of Ochrobactrum intermedium strain 229E, a urease-positive strain isolated from the human gastric niche.</title>
        <authorList>
            <person name="Kulkarni G.J."/>
            <person name="Shetty S."/>
            <person name="Dharne M.S."/>
            <person name="Shouche Y.S."/>
        </authorList>
    </citation>
    <scope>NUCLEOTIDE SEQUENCE [LARGE SCALE GENOMIC DNA]</scope>
    <source>
        <strain evidence="1 2">229E</strain>
    </source>
</reference>
<organism evidence="1 2">
    <name type="scientific">Brucella intermedia 229E</name>
    <dbReference type="NCBI Taxonomy" id="1337887"/>
    <lineage>
        <taxon>Bacteria</taxon>
        <taxon>Pseudomonadati</taxon>
        <taxon>Pseudomonadota</taxon>
        <taxon>Alphaproteobacteria</taxon>
        <taxon>Hyphomicrobiales</taxon>
        <taxon>Brucellaceae</taxon>
        <taxon>Brucella/Ochrobactrum group</taxon>
        <taxon>Brucella</taxon>
    </lineage>
</organism>
<sequence length="98" mass="11274">MLPAIRHRLDGAFRAIFAERRRGEAGVEHGRKQYLTLEIGQILIARHQGHAGSKVAARLFTGDEQHRLLVRKLRAARAHRSQDGIDYLKRRRERVETG</sequence>
<accession>U4V4F2</accession>
<dbReference type="EMBL" id="ASXJ01000377">
    <property type="protein sequence ID" value="ERL99543.1"/>
    <property type="molecule type" value="Genomic_DNA"/>
</dbReference>
<protein>
    <submittedName>
        <fullName evidence="1">Uncharacterized protein</fullName>
    </submittedName>
</protein>
<name>U4V4F2_9HYPH</name>
<dbReference type="Proteomes" id="UP000016842">
    <property type="component" value="Unassembled WGS sequence"/>
</dbReference>
<evidence type="ECO:0000313" key="1">
    <source>
        <dbReference type="EMBL" id="ERL99543.1"/>
    </source>
</evidence>
<proteinExistence type="predicted"/>
<evidence type="ECO:0000313" key="2">
    <source>
        <dbReference type="Proteomes" id="UP000016842"/>
    </source>
</evidence>
<dbReference type="AlphaFoldDB" id="U4V4F2"/>